<feature type="transmembrane region" description="Helical" evidence="2">
    <location>
        <begin position="439"/>
        <end position="459"/>
    </location>
</feature>
<feature type="domain" description="Ig-like" evidence="3">
    <location>
        <begin position="310"/>
        <end position="419"/>
    </location>
</feature>
<feature type="region of interest" description="Disordered" evidence="1">
    <location>
        <begin position="501"/>
        <end position="591"/>
    </location>
</feature>
<dbReference type="Proteomes" id="UP000230750">
    <property type="component" value="Unassembled WGS sequence"/>
</dbReference>
<gene>
    <name evidence="4" type="ORF">BSL78_17570</name>
</gene>
<proteinExistence type="predicted"/>
<feature type="compositionally biased region" description="Basic and acidic residues" evidence="1">
    <location>
        <begin position="546"/>
        <end position="560"/>
    </location>
</feature>
<keyword evidence="5" id="KW-1185">Reference proteome</keyword>
<protein>
    <recommendedName>
        <fullName evidence="3">Ig-like domain-containing protein</fullName>
    </recommendedName>
</protein>
<sequence>MPAYELNYSFKTSQVFCFSSADSRLVCPEIYLLNVYEQGEVSCDFDSDFISVRWYESGGTPLLRYDGTEIKGPGKDSGEFDMKRDGSMIIRHAQPKHDVPLESVSVQDCQSEPYDLCKEAGIEERSNTLVCIARGARPPVDLTWQAFGDSYQPQELSNLNKFENTSISTVPYDTKSFTLQNVTCIPSGYAVKNVTGASLLVTGERPPSESTLNETNIQQGSQLQIKCPPDSLPLAQLYITLPGHNKHVLMETNVTTLNGHCLDDTCHVEEDSLVTFEDISYKQDGIYKCITSDGTKATKYETKVTVLISPANAAVNIEGCESTESCTRNGTNTGSLTCSVSGLRPPVELTMTDDNYSELEVKLTNHRRETTTDPESGTSESYLTVEYEIIGCDGTASLTCSARPDKFARKIKPSKITITTDKVKCMDDPVTEKKGKGGLIAGLVVVFAIIAAVVVFIVIRNRKKGISKSGGKQSEETDSRLLLGGQAQTLVMLGHFQETDMADAESKDKNEDTKQKNADETNVKAKKASFTERDEVAENEALLSKNKTDTTDTKSKDKKKDTKQKKVKTPDKKKKEKNKSTKPKSDKAQKKLQEEFNKKFRAIFEMESQVQKERFKDELDKFIAKHGKENTVRILGVFVNDTKLQEEELLWILECLELEKEENVKSSAETVEILRIIAEKKQVSEKCLEIAKQQYLQKQITAREFATITAPLRESEPSSDAVDALVQYAILKPLDVTEEHRNISYIAATNAAYKGNFMTELKAFLKTIAEKVLIREDAIFKENISKILEDSKPTKEEITSVFVRMLLFSVEKKLIEIEECIEMLQSGLDKHKLTKSVFTELPRYSQTEGCLCKEFLFQILREAVVREKITEIDYFRILEAALNEKQIQISEYMGELTKSVEDNLITKKEMMDELRRCAMENLENEVYYCYQMNYLLKNKQLTYKEYTDELESSVDNNWVKRSHVVEGLQDNDLISEETLMSQFQELVKKGKLDSESFLEAIRGCMEGKLISETIFLQQLMLSLLDTTIDFETYRSQLESCIEKKTLQLETYLSQLDSLWNDKKIEQVNYMGALRNCLIKHLMTTEGFLGHLLNLLKTNKLKYEEVTSELKICFKENLVNDIGFFSQLVSIVKLSKKDLMKEHEACLRENLITNNAFTEQLHKLLETEELQISDFVVGLKRCLKEKLIDIQFFLSTIHSDLEKKVLKPELFAEQLFDVVKTSELDVTGYINEMRSCLQQALINQTLFLKELRKASDSGKLNIEGLTSEMENTLEKKLISQDEFCENLSDLFKQGKIDKPKIVEQLQVCFEKKWISEDMFLNQLTNLFVNKKMDTNDLMEKLHECVGKKSLKEESFLRHVSSLFIGDKLAKHELMEEYLTCLAAKLISLNVFCEQLRMLLKDKKIETGDYLDTLKIALERNLIDDKFIISTLRDCLRDKSVNEAVFLTRLNDLFKTGKITRDEFVNEVKNCLREKSISEATFFAQFDKLHDGKKYTIEEFTGELENCVKEKLISEEQFCKKLNNLLEKRLLQLENLLDQLQNCFKNKLIQEDAFLGELTSLFTSKQMSREKLMDFFHKLVKASLITKEGFFDKLKYLLSNKKLSKNDLIEEYRNCVKTKLISMDMFCKEMDGLVSDQLINAGDYLDTLETCLENTLIQKEFLVSTLRDFLQQEFMDEPAFLKRLQNLCSKSVITTQEYIEELWVCLKQSVIPETTFVAQIDSLLETKKIDIHGYFTELENCLHHKSIDQSTVFGQLKTKFVDQKISREVLMEVYHACLQKQKINVNDYWNELIDMLKNGKISINDFVQELNNDEENEILGLQDSIRKLHGCRKENLMTEEALCNFLEDLLQKAKLDITEYNTELKKCVDAKLISNEIYAKQIEQQEERKKIDFREAFKALCKEITSGKGTNDNFQEVLRKFHKKYKQLIAITKFLAGCEKSDLFGMSDRTKAIRLAVKKLPPETSLSLLAEIFSLHQITVEEFVAGTKFLLDEKKITAKGILATLKEVSKSKYPGAEIAETVIQFILKNLMPVDEVFRQIGFIGVGKQKIHHPYYLQAIQGMIGDVTVQQKNTLRSLFDRILTKATDDQVLFREEAINKMKKPDLRKKFLRVLLLNVQNKWMKTDECIAILTASKQKGQINETDLEDISDCLINQSWLDKVNTMDLLAECFRASLVFRLDSLVCKSI</sequence>
<accession>A0A2G8KC77</accession>
<reference evidence="4 5" key="1">
    <citation type="journal article" date="2017" name="PLoS Biol.">
        <title>The sea cucumber genome provides insights into morphological evolution and visceral regeneration.</title>
        <authorList>
            <person name="Zhang X."/>
            <person name="Sun L."/>
            <person name="Yuan J."/>
            <person name="Sun Y."/>
            <person name="Gao Y."/>
            <person name="Zhang L."/>
            <person name="Li S."/>
            <person name="Dai H."/>
            <person name="Hamel J.F."/>
            <person name="Liu C."/>
            <person name="Yu Y."/>
            <person name="Liu S."/>
            <person name="Lin W."/>
            <person name="Guo K."/>
            <person name="Jin S."/>
            <person name="Xu P."/>
            <person name="Storey K.B."/>
            <person name="Huan P."/>
            <person name="Zhang T."/>
            <person name="Zhou Y."/>
            <person name="Zhang J."/>
            <person name="Lin C."/>
            <person name="Li X."/>
            <person name="Xing L."/>
            <person name="Huo D."/>
            <person name="Sun M."/>
            <person name="Wang L."/>
            <person name="Mercier A."/>
            <person name="Li F."/>
            <person name="Yang H."/>
            <person name="Xiang J."/>
        </authorList>
    </citation>
    <scope>NUCLEOTIDE SEQUENCE [LARGE SCALE GENOMIC DNA]</scope>
    <source>
        <strain evidence="4">Shaxun</strain>
        <tissue evidence="4">Muscle</tissue>
    </source>
</reference>
<evidence type="ECO:0000259" key="3">
    <source>
        <dbReference type="PROSITE" id="PS50835"/>
    </source>
</evidence>
<evidence type="ECO:0000256" key="2">
    <source>
        <dbReference type="SAM" id="Phobius"/>
    </source>
</evidence>
<dbReference type="PROSITE" id="PS50835">
    <property type="entry name" value="IG_LIKE"/>
    <property type="match status" value="2"/>
</dbReference>
<feature type="compositionally biased region" description="Basic and acidic residues" evidence="1">
    <location>
        <begin position="504"/>
        <end position="536"/>
    </location>
</feature>
<feature type="compositionally biased region" description="Basic residues" evidence="1">
    <location>
        <begin position="561"/>
        <end position="582"/>
    </location>
</feature>
<dbReference type="OrthoDB" id="10048737at2759"/>
<keyword evidence="2" id="KW-0812">Transmembrane</keyword>
<dbReference type="InterPro" id="IPR007110">
    <property type="entry name" value="Ig-like_dom"/>
</dbReference>
<feature type="domain" description="Ig-like" evidence="3">
    <location>
        <begin position="100"/>
        <end position="305"/>
    </location>
</feature>
<keyword evidence="2" id="KW-1133">Transmembrane helix</keyword>
<comment type="caution">
    <text evidence="4">The sequence shown here is derived from an EMBL/GenBank/DDBJ whole genome shotgun (WGS) entry which is preliminary data.</text>
</comment>
<organism evidence="4 5">
    <name type="scientific">Stichopus japonicus</name>
    <name type="common">Sea cucumber</name>
    <dbReference type="NCBI Taxonomy" id="307972"/>
    <lineage>
        <taxon>Eukaryota</taxon>
        <taxon>Metazoa</taxon>
        <taxon>Echinodermata</taxon>
        <taxon>Eleutherozoa</taxon>
        <taxon>Echinozoa</taxon>
        <taxon>Holothuroidea</taxon>
        <taxon>Aspidochirotacea</taxon>
        <taxon>Aspidochirotida</taxon>
        <taxon>Stichopodidae</taxon>
        <taxon>Apostichopus</taxon>
    </lineage>
</organism>
<keyword evidence="2" id="KW-0472">Membrane</keyword>
<dbReference type="EMBL" id="MRZV01000704">
    <property type="protein sequence ID" value="PIK45575.1"/>
    <property type="molecule type" value="Genomic_DNA"/>
</dbReference>
<evidence type="ECO:0000313" key="4">
    <source>
        <dbReference type="EMBL" id="PIK45575.1"/>
    </source>
</evidence>
<name>A0A2G8KC77_STIJA</name>
<evidence type="ECO:0000256" key="1">
    <source>
        <dbReference type="SAM" id="MobiDB-lite"/>
    </source>
</evidence>
<evidence type="ECO:0000313" key="5">
    <source>
        <dbReference type="Proteomes" id="UP000230750"/>
    </source>
</evidence>